<sequence length="182" mass="21200">MEWKTVKYNDKYEVSDTGLVRRKDSGHILSGCIAQGYRSVKLTFEHSKQKRFKNHRLVAEHFIENDDPEHKIFVNHKNGDKLDNRAENLEWVTPRENNLHYYQNIQKEKRERKNIRPIAIDVYDLQNNFIDSFPSMKKASEALDIAVVSIARCVHGESQSCKGYKFIPKVEGSTTTSPKSME</sequence>
<dbReference type="SUPFAM" id="SSF54060">
    <property type="entry name" value="His-Me finger endonucleases"/>
    <property type="match status" value="1"/>
</dbReference>
<evidence type="ECO:0000313" key="2">
    <source>
        <dbReference type="EMBL" id="DAD76344.1"/>
    </source>
</evidence>
<dbReference type="GO" id="GO:0016788">
    <property type="term" value="F:hydrolase activity, acting on ester bonds"/>
    <property type="evidence" value="ECO:0007669"/>
    <property type="project" value="InterPro"/>
</dbReference>
<dbReference type="InterPro" id="IPR010896">
    <property type="entry name" value="NUMOD1"/>
</dbReference>
<organism evidence="2">
    <name type="scientific">Siphoviridae sp. ctxjx4</name>
    <dbReference type="NCBI Taxonomy" id="2826522"/>
    <lineage>
        <taxon>Viruses</taxon>
        <taxon>Duplodnaviria</taxon>
        <taxon>Heunggongvirae</taxon>
        <taxon>Uroviricota</taxon>
        <taxon>Caudoviricetes</taxon>
    </lineage>
</organism>
<dbReference type="Pfam" id="PF13392">
    <property type="entry name" value="HNH_3"/>
    <property type="match status" value="1"/>
</dbReference>
<dbReference type="SMART" id="SM00497">
    <property type="entry name" value="IENR1"/>
    <property type="match status" value="1"/>
</dbReference>
<dbReference type="Gene3D" id="3.90.75.20">
    <property type="match status" value="1"/>
</dbReference>
<proteinExistence type="predicted"/>
<keyword evidence="2" id="KW-0255">Endonuclease</keyword>
<dbReference type="InterPro" id="IPR010902">
    <property type="entry name" value="NUMOD4"/>
</dbReference>
<evidence type="ECO:0000259" key="1">
    <source>
        <dbReference type="SMART" id="SM00507"/>
    </source>
</evidence>
<dbReference type="InterPro" id="IPR003647">
    <property type="entry name" value="Intron_nuc_1_rpt"/>
</dbReference>
<dbReference type="EMBL" id="BK014799">
    <property type="protein sequence ID" value="DAD76344.1"/>
    <property type="molecule type" value="Genomic_DNA"/>
</dbReference>
<dbReference type="Pfam" id="PF07453">
    <property type="entry name" value="NUMOD1"/>
    <property type="match status" value="1"/>
</dbReference>
<keyword evidence="2" id="KW-0378">Hydrolase</keyword>
<dbReference type="InterPro" id="IPR036388">
    <property type="entry name" value="WH-like_DNA-bd_sf"/>
</dbReference>
<dbReference type="Gene3D" id="1.10.10.10">
    <property type="entry name" value="Winged helix-like DNA-binding domain superfamily/Winged helix DNA-binding domain"/>
    <property type="match status" value="1"/>
</dbReference>
<dbReference type="InterPro" id="IPR003615">
    <property type="entry name" value="HNH_nuc"/>
</dbReference>
<name>A0A8S5M2H2_9CAUD</name>
<dbReference type="SMART" id="SM00507">
    <property type="entry name" value="HNHc"/>
    <property type="match status" value="1"/>
</dbReference>
<dbReference type="GO" id="GO:0004519">
    <property type="term" value="F:endonuclease activity"/>
    <property type="evidence" value="ECO:0007669"/>
    <property type="project" value="UniProtKB-KW"/>
</dbReference>
<feature type="domain" description="HNH nuclease" evidence="1">
    <location>
        <begin position="48"/>
        <end position="98"/>
    </location>
</feature>
<dbReference type="SUPFAM" id="SSF64496">
    <property type="entry name" value="DNA-binding domain of intron-encoded endonucleases"/>
    <property type="match status" value="1"/>
</dbReference>
<keyword evidence="2" id="KW-0540">Nuclease</keyword>
<accession>A0A8S5M2H2</accession>
<dbReference type="InterPro" id="IPR044925">
    <property type="entry name" value="His-Me_finger_sf"/>
</dbReference>
<dbReference type="Pfam" id="PF07463">
    <property type="entry name" value="NUMOD4"/>
    <property type="match status" value="1"/>
</dbReference>
<protein>
    <submittedName>
        <fullName evidence="2">Homing endonuclease</fullName>
    </submittedName>
</protein>
<reference evidence="2" key="1">
    <citation type="journal article" date="2021" name="Proc. Natl. Acad. Sci. U.S.A.">
        <title>A Catalog of Tens of Thousands of Viruses from Human Metagenomes Reveals Hidden Associations with Chronic Diseases.</title>
        <authorList>
            <person name="Tisza M.J."/>
            <person name="Buck C.B."/>
        </authorList>
    </citation>
    <scope>NUCLEOTIDE SEQUENCE</scope>
    <source>
        <strain evidence="2">Ctxjx4</strain>
    </source>
</reference>